<feature type="compositionally biased region" description="Low complexity" evidence="3">
    <location>
        <begin position="1686"/>
        <end position="1695"/>
    </location>
</feature>
<feature type="coiled-coil region" evidence="2">
    <location>
        <begin position="1326"/>
        <end position="1360"/>
    </location>
</feature>
<dbReference type="EMBL" id="OE001090">
    <property type="protein sequence ID" value="CAD7455965.1"/>
    <property type="molecule type" value="Genomic_DNA"/>
</dbReference>
<gene>
    <name evidence="4" type="ORF">TTEB3V08_LOCUS4011</name>
</gene>
<feature type="compositionally biased region" description="Basic and acidic residues" evidence="3">
    <location>
        <begin position="1642"/>
        <end position="1663"/>
    </location>
</feature>
<feature type="compositionally biased region" description="Polar residues" evidence="3">
    <location>
        <begin position="1406"/>
        <end position="1416"/>
    </location>
</feature>
<dbReference type="Gene3D" id="2.30.30.40">
    <property type="entry name" value="SH3 Domains"/>
    <property type="match status" value="1"/>
</dbReference>
<dbReference type="SUPFAM" id="SSF50044">
    <property type="entry name" value="SH3-domain"/>
    <property type="match status" value="1"/>
</dbReference>
<dbReference type="InterPro" id="IPR051500">
    <property type="entry name" value="cTAGE_MIA/OTOR"/>
</dbReference>
<feature type="region of interest" description="Disordered" evidence="3">
    <location>
        <begin position="304"/>
        <end position="340"/>
    </location>
</feature>
<feature type="compositionally biased region" description="Basic and acidic residues" evidence="3">
    <location>
        <begin position="1696"/>
        <end position="1710"/>
    </location>
</feature>
<feature type="region of interest" description="Disordered" evidence="3">
    <location>
        <begin position="689"/>
        <end position="708"/>
    </location>
</feature>
<evidence type="ECO:0000313" key="4">
    <source>
        <dbReference type="EMBL" id="CAD7455965.1"/>
    </source>
</evidence>
<keyword evidence="1 2" id="KW-0175">Coiled coil</keyword>
<feature type="compositionally biased region" description="Basic and acidic residues" evidence="3">
    <location>
        <begin position="433"/>
        <end position="453"/>
    </location>
</feature>
<dbReference type="InterPro" id="IPR036028">
    <property type="entry name" value="SH3-like_dom_sf"/>
</dbReference>
<dbReference type="GO" id="GO:0005789">
    <property type="term" value="C:endoplasmic reticulum membrane"/>
    <property type="evidence" value="ECO:0007669"/>
    <property type="project" value="TreeGrafter"/>
</dbReference>
<feature type="compositionally biased region" description="Basic and acidic residues" evidence="3">
    <location>
        <begin position="463"/>
        <end position="477"/>
    </location>
</feature>
<feature type="coiled-coil region" evidence="2">
    <location>
        <begin position="1474"/>
        <end position="1501"/>
    </location>
</feature>
<feature type="compositionally biased region" description="Polar residues" evidence="3">
    <location>
        <begin position="535"/>
        <end position="544"/>
    </location>
</feature>
<evidence type="ECO:0000256" key="3">
    <source>
        <dbReference type="SAM" id="MobiDB-lite"/>
    </source>
</evidence>
<name>A0A7R9FMI7_9NEOP</name>
<feature type="compositionally biased region" description="Basic and acidic residues" evidence="3">
    <location>
        <begin position="952"/>
        <end position="966"/>
    </location>
</feature>
<dbReference type="PANTHER" id="PTHR23158:SF33">
    <property type="entry name" value="TRANSPORT AND GOLGI ORGANIZATION PROTEIN 1"/>
    <property type="match status" value="1"/>
</dbReference>
<reference evidence="4" key="1">
    <citation type="submission" date="2020-11" db="EMBL/GenBank/DDBJ databases">
        <authorList>
            <person name="Tran Van P."/>
        </authorList>
    </citation>
    <scope>NUCLEOTIDE SEQUENCE</scope>
</reference>
<protein>
    <recommendedName>
        <fullName evidence="5">Transport and Golgi organization protein 1</fullName>
    </recommendedName>
</protein>
<feature type="region of interest" description="Disordered" evidence="3">
    <location>
        <begin position="596"/>
        <end position="619"/>
    </location>
</feature>
<feature type="coiled-coil region" evidence="2">
    <location>
        <begin position="1114"/>
        <end position="1254"/>
    </location>
</feature>
<feature type="compositionally biased region" description="Basic and acidic residues" evidence="3">
    <location>
        <begin position="545"/>
        <end position="556"/>
    </location>
</feature>
<evidence type="ECO:0000256" key="2">
    <source>
        <dbReference type="SAM" id="Coils"/>
    </source>
</evidence>
<feature type="region of interest" description="Disordered" evidence="3">
    <location>
        <begin position="426"/>
        <end position="576"/>
    </location>
</feature>
<dbReference type="GO" id="GO:0035459">
    <property type="term" value="P:vesicle cargo loading"/>
    <property type="evidence" value="ECO:0007669"/>
    <property type="project" value="TreeGrafter"/>
</dbReference>
<evidence type="ECO:0008006" key="5">
    <source>
        <dbReference type="Google" id="ProtNLM"/>
    </source>
</evidence>
<feature type="compositionally biased region" description="Pro residues" evidence="3">
    <location>
        <begin position="1575"/>
        <end position="1588"/>
    </location>
</feature>
<feature type="compositionally biased region" description="Polar residues" evidence="3">
    <location>
        <begin position="609"/>
        <end position="619"/>
    </location>
</feature>
<sequence>METHIGVEGGWKPTLVSRGDGNPHWCRGGMETHIGVEGGWKPALASRGDGNPHWCRGGMETCIGVERGWKPALALRGDGNPHWCRGGMETHIGLEKEWNNHKFPVSLAKTLIRYGSIDKRILSFPPNVEVTIYSKSAGSRLDLWGAKIGGKHGYVPKGLVREYKILQKLLSYVVPTENKNVTEGSTETADTEAIKETIVFNTTPELSSKYESSDLPKIKTGPNDIPDSETSPVSVESLPGHSITTFSLKGVSAEPMQDSTPSPENVAQPYDVVDGTTIYYNTDGEVNNDDTIQPTATFSDVKSTASVGHQSSKTEDVPVTNLSAHKKAEETGSSKEPSIETSADNINANKAEALSFKNLSAVTKVENTGSSKDPSLGIEDVKMNKTLDEVQDIEFVEASKETIEDSKEIEGSAGKILNYISDWMSGGSETEAEDKSKEDVEDGSGVKENKEEEYIQENVIQKQEGKDSLESVRESNKETGFLEDEEDVDDYGDDDEDDEEFSLFEDGEDDYKEEEFEADASPSEVSEASHVKQSELGSTINSSPEDTKEKELKLKNAELPGQVPNLSSPLEPTVSEDVDLSHNTVPMLDDAASISLTDSKMTHDDTSQKTENPTKSNLELNKLKTENEAQPLQEVDTTKFSDGQSIISHQEKILVDILLNEESEKVNVSNEILLDDVSDETANFVNKTEESEEGKAISSEDSSYVDNKDAIDGKTAETNKEETISDIVEESFDAINKTDTEEINSLVVPTNTEKVVELNAFSTESLSSDFSTLPEPSLAMDLIEENTLNPREQTVTEIPSNEPDSGVPTESGPVFNDIAEMESPTEATTKADEITTKLEDLGGSSINADSGEELEESSGGFFTGILDFFQSGVESVVNLVSTTSETTTEENSGIEVKYVDDGLGGVESARENVAIAPEDEGTEKVDDKALLQRERQDATWSSLWNRPGNEAGTKDSGAKHETTITTDAKDVGEAAVCLTDSGAETYCSGKAGSVPLFEKNIQTADKPLMGQDGLEIQHGQDEYLAEPPGSMENVDIDLSPTSYNAILFTTITGIFVLLLTLGYYYIEKMKLNQSLVAELNKLQKALHVKSIERQSSLDESSGHEVHTQDFGTEVIALQEELEDVKTSRMELEEKVSVLEKELEGATEAGLELNKMLGDLLSSQQGSDQLVRNMEELQKQLDTQEATMKANLADKSAELNLSLQEKEEKEEELLRNSEIIQTQIKEALDGKAAEVLKLSQDVECLQLTLEEVKQALAIRDSEVTVLQDCLKQLRSSDDEMEGVDRFQALLDVGRVRAELKMAVVERDSLAERLQGEEDARRLLEDHVKIVTKEVEKLRIDYEEAEKEKLESQTRLEVLSNYFKQKETQLQKELGLQEAMNIQKDDNFVSTFERIKHLQDEVENYNGEVSSSTTSLNTADGHLSPKKKKKIKVKRLRQNYGSQVDTLKKEIIDQERGLKSQLSTFEKKSHENWVAARQAERRLEEARQEAGQLRNRLTIVEKNITNTPNGDTSLKMNDNKHFSGLVSESNGELLVDLPVSPPLPQHFQRDGLPLSPLPFMPPPHFLGMPPPFLPPPPGMPFLPPPPPPLFPGDRRPPPLGRMSSPPLRYSPPPRGGYSPTYDTEDQSPPPSPPGRSYRSPPRFTDPDSYRERSPPPHLRWHEPVGHHRSSGFRPLPPPVRNSPREPRGSAVSSGHSSESLEKSSRHSENMHV</sequence>
<evidence type="ECO:0000256" key="1">
    <source>
        <dbReference type="ARBA" id="ARBA00023054"/>
    </source>
</evidence>
<dbReference type="GO" id="GO:0009306">
    <property type="term" value="P:protein secretion"/>
    <property type="evidence" value="ECO:0007669"/>
    <property type="project" value="TreeGrafter"/>
</dbReference>
<accession>A0A7R9FMI7</accession>
<dbReference type="GO" id="GO:0070971">
    <property type="term" value="C:endoplasmic reticulum exit site"/>
    <property type="evidence" value="ECO:0007669"/>
    <property type="project" value="TreeGrafter"/>
</dbReference>
<feature type="region of interest" description="Disordered" evidence="3">
    <location>
        <begin position="1406"/>
        <end position="1426"/>
    </location>
</feature>
<feature type="region of interest" description="Disordered" evidence="3">
    <location>
        <begin position="1575"/>
        <end position="1710"/>
    </location>
</feature>
<dbReference type="PANTHER" id="PTHR23158">
    <property type="entry name" value="MELANOMA INHIBITORY ACTIVITY-RELATED"/>
    <property type="match status" value="1"/>
</dbReference>
<feature type="compositionally biased region" description="Acidic residues" evidence="3">
    <location>
        <begin position="481"/>
        <end position="518"/>
    </location>
</feature>
<organism evidence="4">
    <name type="scientific">Timema tahoe</name>
    <dbReference type="NCBI Taxonomy" id="61484"/>
    <lineage>
        <taxon>Eukaryota</taxon>
        <taxon>Metazoa</taxon>
        <taxon>Ecdysozoa</taxon>
        <taxon>Arthropoda</taxon>
        <taxon>Hexapoda</taxon>
        <taxon>Insecta</taxon>
        <taxon>Pterygota</taxon>
        <taxon>Neoptera</taxon>
        <taxon>Polyneoptera</taxon>
        <taxon>Phasmatodea</taxon>
        <taxon>Timematodea</taxon>
        <taxon>Timematoidea</taxon>
        <taxon>Timematidae</taxon>
        <taxon>Timema</taxon>
    </lineage>
</organism>
<feature type="region of interest" description="Disordered" evidence="3">
    <location>
        <begin position="208"/>
        <end position="239"/>
    </location>
</feature>
<proteinExistence type="predicted"/>
<feature type="region of interest" description="Disordered" evidence="3">
    <location>
        <begin position="943"/>
        <end position="966"/>
    </location>
</feature>
<dbReference type="GO" id="GO:0006888">
    <property type="term" value="P:endoplasmic reticulum to Golgi vesicle-mediated transport"/>
    <property type="evidence" value="ECO:0007669"/>
    <property type="project" value="TreeGrafter"/>
</dbReference>